<accession>F5YRB2</accession>
<dbReference type="EMBL" id="CP001843">
    <property type="protein sequence ID" value="AEF84661.1"/>
    <property type="molecule type" value="Genomic_DNA"/>
</dbReference>
<reference evidence="1 2" key="2">
    <citation type="journal article" date="2011" name="ISME J.">
        <title>RNA-seq reveals cooperative metabolic interactions between two termite-gut spirochete species in co-culture.</title>
        <authorList>
            <person name="Rosenthal A.Z."/>
            <person name="Matson E.G."/>
            <person name="Eldar A."/>
            <person name="Leadbetter J.R."/>
        </authorList>
    </citation>
    <scope>NUCLEOTIDE SEQUENCE [LARGE SCALE GENOMIC DNA]</scope>
    <source>
        <strain evidence="2">ATCC BAA-887 / DSM 12427 / ZAS-2</strain>
    </source>
</reference>
<name>F5YRB2_TREPZ</name>
<evidence type="ECO:0000313" key="2">
    <source>
        <dbReference type="Proteomes" id="UP000009223"/>
    </source>
</evidence>
<dbReference type="HOGENOM" id="CLU_2605023_0_0_12"/>
<dbReference type="Proteomes" id="UP000009223">
    <property type="component" value="Chromosome"/>
</dbReference>
<dbReference type="AlphaFoldDB" id="F5YRB2"/>
<protein>
    <recommendedName>
        <fullName evidence="3">Prevent-host-death family protein</fullName>
    </recommendedName>
</protein>
<keyword evidence="2" id="KW-1185">Reference proteome</keyword>
<dbReference type="KEGG" id="tpi:TREPR_2620"/>
<evidence type="ECO:0000313" key="1">
    <source>
        <dbReference type="EMBL" id="AEF84661.1"/>
    </source>
</evidence>
<sequence>MYAAYHVKAKEINQELINILEKTYHDQELVIVSRDEYNQMEKARHNIEYLAKIDKAARDIEDGKGISVTMEQLEAMENG</sequence>
<dbReference type="STRING" id="545694.TREPR_2620"/>
<evidence type="ECO:0008006" key="3">
    <source>
        <dbReference type="Google" id="ProtNLM"/>
    </source>
</evidence>
<dbReference type="RefSeq" id="WP_015707603.1">
    <property type="nucleotide sequence ID" value="NC_015578.1"/>
</dbReference>
<organism evidence="1 2">
    <name type="scientific">Treponema primitia (strain ATCC BAA-887 / DSM 12427 / ZAS-2)</name>
    <dbReference type="NCBI Taxonomy" id="545694"/>
    <lineage>
        <taxon>Bacteria</taxon>
        <taxon>Pseudomonadati</taxon>
        <taxon>Spirochaetota</taxon>
        <taxon>Spirochaetia</taxon>
        <taxon>Spirochaetales</taxon>
        <taxon>Treponemataceae</taxon>
        <taxon>Treponema</taxon>
    </lineage>
</organism>
<gene>
    <name evidence="1" type="ordered locus">TREPR_2620</name>
</gene>
<reference evidence="2" key="1">
    <citation type="submission" date="2009-12" db="EMBL/GenBank/DDBJ databases">
        <title>Complete sequence of Treponema primitia strain ZAS-2.</title>
        <authorList>
            <person name="Tetu S.G."/>
            <person name="Matson E."/>
            <person name="Ren Q."/>
            <person name="Seshadri R."/>
            <person name="Elbourne L."/>
            <person name="Hassan K.A."/>
            <person name="Durkin A."/>
            <person name="Radune D."/>
            <person name="Mohamoud Y."/>
            <person name="Shay R."/>
            <person name="Jin S."/>
            <person name="Zhang X."/>
            <person name="Lucey K."/>
            <person name="Ballor N.R."/>
            <person name="Ottesen E."/>
            <person name="Rosenthal R."/>
            <person name="Allen A."/>
            <person name="Leadbetter J.R."/>
            <person name="Paulsen I.T."/>
        </authorList>
    </citation>
    <scope>NUCLEOTIDE SEQUENCE [LARGE SCALE GENOMIC DNA]</scope>
    <source>
        <strain evidence="2">ATCC BAA-887 / DSM 12427 / ZAS-2</strain>
    </source>
</reference>
<proteinExistence type="predicted"/>